<gene>
    <name evidence="2" type="ORF">C1H71_17365</name>
</gene>
<keyword evidence="3" id="KW-1185">Reference proteome</keyword>
<feature type="transmembrane region" description="Helical" evidence="1">
    <location>
        <begin position="6"/>
        <end position="23"/>
    </location>
</feature>
<organism evidence="2 3">
    <name type="scientific">Iodobacter fluviatilis</name>
    <dbReference type="NCBI Taxonomy" id="537"/>
    <lineage>
        <taxon>Bacteria</taxon>
        <taxon>Pseudomonadati</taxon>
        <taxon>Pseudomonadota</taxon>
        <taxon>Betaproteobacteria</taxon>
        <taxon>Neisseriales</taxon>
        <taxon>Chitinibacteraceae</taxon>
        <taxon>Iodobacter</taxon>
    </lineage>
</organism>
<keyword evidence="1" id="KW-0812">Transmembrane</keyword>
<dbReference type="KEGG" id="ifl:C1H71_17365"/>
<protein>
    <submittedName>
        <fullName evidence="2">Uncharacterized protein</fullName>
    </submittedName>
</protein>
<dbReference type="EMBL" id="CP025781">
    <property type="protein sequence ID" value="QBC45128.1"/>
    <property type="molecule type" value="Genomic_DNA"/>
</dbReference>
<proteinExistence type="predicted"/>
<reference evidence="2 3" key="1">
    <citation type="submission" date="2018-01" db="EMBL/GenBank/DDBJ databases">
        <title>Genome sequence of Iodobacter sp. strain PCH194 isolated from Indian Trans-Himalaya.</title>
        <authorList>
            <person name="Kumar V."/>
            <person name="Thakur V."/>
            <person name="Kumar S."/>
            <person name="Singh D."/>
        </authorList>
    </citation>
    <scope>NUCLEOTIDE SEQUENCE [LARGE SCALE GENOMIC DNA]</scope>
    <source>
        <strain evidence="2 3">PCH194</strain>
    </source>
</reference>
<evidence type="ECO:0000313" key="3">
    <source>
        <dbReference type="Proteomes" id="UP000515917"/>
    </source>
</evidence>
<dbReference type="Proteomes" id="UP000515917">
    <property type="component" value="Chromosome"/>
</dbReference>
<dbReference type="AlphaFoldDB" id="A0A7G3GD77"/>
<evidence type="ECO:0000256" key="1">
    <source>
        <dbReference type="SAM" id="Phobius"/>
    </source>
</evidence>
<keyword evidence="1" id="KW-1133">Transmembrane helix</keyword>
<name>A0A7G3GD77_9NEIS</name>
<evidence type="ECO:0000313" key="2">
    <source>
        <dbReference type="EMBL" id="QBC45128.1"/>
    </source>
</evidence>
<sequence>MRGFLIKLGLIFGVVIIWFWPNIQGYYRFKQYCAREGGLQVYGKVLPNQGWLAAGTDPKDYKAPFYLGKVAFVRYQDATGARFDVYAKPNPWPKDPDYIFQAVDRSKSALYILKYENELIPNELRLGSNKIIVLSAKDNKKIISYTNVAYSLFLNEPSTEYCSRMPLAGKEISEIIYK</sequence>
<dbReference type="RefSeq" id="WP_130107638.1">
    <property type="nucleotide sequence ID" value="NZ_CP025781.1"/>
</dbReference>
<keyword evidence="1" id="KW-0472">Membrane</keyword>
<accession>A0A7G3GD77</accession>